<dbReference type="RefSeq" id="XP_012649752.1">
    <property type="nucleotide sequence ID" value="XM_012794298.1"/>
</dbReference>
<keyword evidence="7" id="KW-0539">Nucleus</keyword>
<dbReference type="GO" id="GO:0005737">
    <property type="term" value="C:cytoplasm"/>
    <property type="evidence" value="ECO:0007669"/>
    <property type="project" value="UniProtKB-SubCell"/>
</dbReference>
<dbReference type="EMBL" id="LN871599">
    <property type="protein sequence ID" value="CCF75344.1"/>
    <property type="molecule type" value="Genomic_DNA"/>
</dbReference>
<dbReference type="InterPro" id="IPR051421">
    <property type="entry name" value="RNA_Proc_DNA_Dmg_Regulator"/>
</dbReference>
<evidence type="ECO:0000313" key="10">
    <source>
        <dbReference type="EMBL" id="CCF75344.1"/>
    </source>
</evidence>
<feature type="domain" description="SDE2-like" evidence="9">
    <location>
        <begin position="100"/>
        <end position="156"/>
    </location>
</feature>
<dbReference type="InterPro" id="IPR053822">
    <property type="entry name" value="SDE2-like_dom"/>
</dbReference>
<dbReference type="KEGG" id="bmic:BmR1_04g05730"/>
<evidence type="ECO:0000256" key="4">
    <source>
        <dbReference type="ARBA" id="ARBA00022490"/>
    </source>
</evidence>
<keyword evidence="5" id="KW-0507">mRNA processing</keyword>
<dbReference type="Pfam" id="PF22782">
    <property type="entry name" value="SDE2"/>
    <property type="match status" value="1"/>
</dbReference>
<keyword evidence="11" id="KW-1185">Reference proteome</keyword>
<reference evidence="10 11" key="3">
    <citation type="journal article" date="2016" name="Sci. Rep.">
        <title>Genome-wide diversity and gene expression profiling of Babesia microti isolates identify polymorphic genes that mediate host-pathogen interactions.</title>
        <authorList>
            <person name="Silva J.C."/>
            <person name="Cornillot E."/>
            <person name="McCracken C."/>
            <person name="Usmani-Brown S."/>
            <person name="Dwivedi A."/>
            <person name="Ifeonu O.O."/>
            <person name="Crabtree J."/>
            <person name="Gotia H.T."/>
            <person name="Virji A.Z."/>
            <person name="Reynes C."/>
            <person name="Colinge J."/>
            <person name="Kumar V."/>
            <person name="Lawres L."/>
            <person name="Pazzi J.E."/>
            <person name="Pablo J.V."/>
            <person name="Hung C."/>
            <person name="Brancato J."/>
            <person name="Kumari P."/>
            <person name="Orvis J."/>
            <person name="Tretina K."/>
            <person name="Chibucos M."/>
            <person name="Ott S."/>
            <person name="Sadzewicz L."/>
            <person name="Sengamalay N."/>
            <person name="Shetty A.C."/>
            <person name="Su Q."/>
            <person name="Tallon L."/>
            <person name="Fraser C.M."/>
            <person name="Frutos R."/>
            <person name="Molina D.M."/>
            <person name="Krause P.J."/>
            <person name="Ben Mamoun C."/>
        </authorList>
    </citation>
    <scope>NUCLEOTIDE SEQUENCE [LARGE SCALE GENOMIC DNA]</scope>
    <source>
        <strain evidence="10 11">RI</strain>
    </source>
</reference>
<proteinExistence type="inferred from homology"/>
<keyword evidence="6" id="KW-0508">mRNA splicing</keyword>
<name>I7I9N4_BABMR</name>
<evidence type="ECO:0000256" key="7">
    <source>
        <dbReference type="ARBA" id="ARBA00023242"/>
    </source>
</evidence>
<keyword evidence="8" id="KW-0131">Cell cycle</keyword>
<organism evidence="10 11">
    <name type="scientific">Babesia microti (strain RI)</name>
    <dbReference type="NCBI Taxonomy" id="1133968"/>
    <lineage>
        <taxon>Eukaryota</taxon>
        <taxon>Sar</taxon>
        <taxon>Alveolata</taxon>
        <taxon>Apicomplexa</taxon>
        <taxon>Aconoidasida</taxon>
        <taxon>Piroplasmida</taxon>
        <taxon>Babesiidae</taxon>
        <taxon>Babesia</taxon>
    </lineage>
</organism>
<dbReference type="VEuPathDB" id="PiroplasmaDB:BmR1_04g05730"/>
<evidence type="ECO:0000313" key="11">
    <source>
        <dbReference type="Proteomes" id="UP000002899"/>
    </source>
</evidence>
<dbReference type="PANTHER" id="PTHR12786:SF1">
    <property type="entry name" value="SPLICING REGULATOR SDE2"/>
    <property type="match status" value="1"/>
</dbReference>
<dbReference type="OrthoDB" id="361444at2759"/>
<reference evidence="10 11" key="1">
    <citation type="journal article" date="2012" name="Nucleic Acids Res.">
        <title>Sequencing of the smallest Apicomplexan genome from the human pathogen Babesia microti.</title>
        <authorList>
            <person name="Cornillot E."/>
            <person name="Hadj-Kaddour K."/>
            <person name="Dassouli A."/>
            <person name="Noel B."/>
            <person name="Ranwez V."/>
            <person name="Vacherie B."/>
            <person name="Augagneur Y."/>
            <person name="Bres V."/>
            <person name="Duclos A."/>
            <person name="Randazzo S."/>
            <person name="Carcy B."/>
            <person name="Debierre-Grockiego F."/>
            <person name="Delbecq S."/>
            <person name="Moubri-Menage K."/>
            <person name="Shams-Eldin H."/>
            <person name="Usmani-Brown S."/>
            <person name="Bringaud F."/>
            <person name="Wincker P."/>
            <person name="Vivares C.P."/>
            <person name="Schwarz R.T."/>
            <person name="Schetters T.P."/>
            <person name="Krause P.J."/>
            <person name="Gorenflot A."/>
            <person name="Berry V."/>
            <person name="Barbe V."/>
            <person name="Ben Mamoun C."/>
        </authorList>
    </citation>
    <scope>NUCLEOTIDE SEQUENCE [LARGE SCALE GENOMIC DNA]</scope>
    <source>
        <strain evidence="10 11">RI</strain>
    </source>
</reference>
<evidence type="ECO:0000256" key="1">
    <source>
        <dbReference type="ARBA" id="ARBA00004123"/>
    </source>
</evidence>
<dbReference type="GO" id="GO:0006397">
    <property type="term" value="P:mRNA processing"/>
    <property type="evidence" value="ECO:0007669"/>
    <property type="project" value="UniProtKB-KW"/>
</dbReference>
<accession>I7I9N4</accession>
<gene>
    <name evidence="10" type="ORF">BmR1_04g05730</name>
</gene>
<comment type="similarity">
    <text evidence="3">Belongs to the SDE2 family.</text>
</comment>
<evidence type="ECO:0000256" key="5">
    <source>
        <dbReference type="ARBA" id="ARBA00022664"/>
    </source>
</evidence>
<dbReference type="GO" id="GO:0008380">
    <property type="term" value="P:RNA splicing"/>
    <property type="evidence" value="ECO:0007669"/>
    <property type="project" value="UniProtKB-KW"/>
</dbReference>
<comment type="subcellular location">
    <subcellularLocation>
        <location evidence="2">Cytoplasm</location>
    </subcellularLocation>
    <subcellularLocation>
        <location evidence="1">Nucleus</location>
    </subcellularLocation>
</comment>
<evidence type="ECO:0000256" key="2">
    <source>
        <dbReference type="ARBA" id="ARBA00004496"/>
    </source>
</evidence>
<evidence type="ECO:0000256" key="6">
    <source>
        <dbReference type="ARBA" id="ARBA00023187"/>
    </source>
</evidence>
<dbReference type="GeneID" id="24425791"/>
<dbReference type="PANTHER" id="PTHR12786">
    <property type="entry name" value="SPLICING FACTOR SF3A-RELATED"/>
    <property type="match status" value="1"/>
</dbReference>
<evidence type="ECO:0000259" key="9">
    <source>
        <dbReference type="Pfam" id="PF22782"/>
    </source>
</evidence>
<evidence type="ECO:0000256" key="3">
    <source>
        <dbReference type="ARBA" id="ARBA00008726"/>
    </source>
</evidence>
<keyword evidence="4" id="KW-0963">Cytoplasm</keyword>
<dbReference type="GO" id="GO:0005634">
    <property type="term" value="C:nucleus"/>
    <property type="evidence" value="ECO:0007669"/>
    <property type="project" value="UniProtKB-SubCell"/>
</dbReference>
<dbReference type="AlphaFoldDB" id="I7I9N4"/>
<protein>
    <recommendedName>
        <fullName evidence="9">SDE2-like domain-containing protein</fullName>
    </recommendedName>
</protein>
<dbReference type="Proteomes" id="UP000002899">
    <property type="component" value="Chromosome IV"/>
</dbReference>
<reference evidence="10 11" key="2">
    <citation type="journal article" date="2013" name="PLoS ONE">
        <title>Whole genome mapping and re-organization of the nuclear and mitochondrial genomes of Babesia microti isolates.</title>
        <authorList>
            <person name="Cornillot E."/>
            <person name="Dassouli A."/>
            <person name="Garg A."/>
            <person name="Pachikara N."/>
            <person name="Randazzo S."/>
            <person name="Depoix D."/>
            <person name="Carcy B."/>
            <person name="Delbecq S."/>
            <person name="Frutos R."/>
            <person name="Silva J.C."/>
            <person name="Sutton R."/>
            <person name="Krause P.J."/>
            <person name="Mamoun C.B."/>
        </authorList>
    </citation>
    <scope>NUCLEOTIDE SEQUENCE [LARGE SCALE GENOMIC DNA]</scope>
    <source>
        <strain evidence="10 11">RI</strain>
    </source>
</reference>
<evidence type="ECO:0000256" key="8">
    <source>
        <dbReference type="ARBA" id="ARBA00023306"/>
    </source>
</evidence>
<sequence>MTLNIIINLPNRPSICKSLNYNIIADSNVKLECLSLLSSINNTYKSIPTNVLFEIVKSATKIDTDFRLIIDGCEIINNQTYFYLQWCEFITVTVLYKLLGGKGGFGATLRGAKGRKKTSFNIDSCRDLQGRRIRQTRLAEQINKWKESNLTKEQLEILKTTSSNPTSYPEPITNSKGYKVQFSLKEKRRRLIGKLDDSYMNKKDIAINSIVPIDTTKSQSDENKETSHVAEDMINYVETELNSLYGTGTSTSASITSVKVPTVKSPVGNCDKMSLGAKLTAALIKN</sequence>